<reference evidence="1" key="2">
    <citation type="submission" date="2023-06" db="EMBL/GenBank/DDBJ databases">
        <authorList>
            <person name="Ma L."/>
            <person name="Liu K.-W."/>
            <person name="Li Z."/>
            <person name="Hsiao Y.-Y."/>
            <person name="Qi Y."/>
            <person name="Fu T."/>
            <person name="Tang G."/>
            <person name="Zhang D."/>
            <person name="Sun W.-H."/>
            <person name="Liu D.-K."/>
            <person name="Li Y."/>
            <person name="Chen G.-Z."/>
            <person name="Liu X.-D."/>
            <person name="Liao X.-Y."/>
            <person name="Jiang Y.-T."/>
            <person name="Yu X."/>
            <person name="Hao Y."/>
            <person name="Huang J."/>
            <person name="Zhao X.-W."/>
            <person name="Ke S."/>
            <person name="Chen Y.-Y."/>
            <person name="Wu W.-L."/>
            <person name="Hsu J.-L."/>
            <person name="Lin Y.-F."/>
            <person name="Huang M.-D."/>
            <person name="Li C.-Y."/>
            <person name="Huang L."/>
            <person name="Wang Z.-W."/>
            <person name="Zhao X."/>
            <person name="Zhong W.-Y."/>
            <person name="Peng D.-H."/>
            <person name="Ahmad S."/>
            <person name="Lan S."/>
            <person name="Zhang J.-S."/>
            <person name="Tsai W.-C."/>
            <person name="Van De Peer Y."/>
            <person name="Liu Z.-J."/>
        </authorList>
    </citation>
    <scope>NUCLEOTIDE SEQUENCE</scope>
    <source>
        <strain evidence="1">SCP</strain>
        <tissue evidence="1">Leaves</tissue>
    </source>
</reference>
<sequence length="165" mass="19094">MNRKRKLSDSSRESGDKEESCLEWLSKLLKEEDFFKECERHLSSKMNCFCLDCCIPFCTSCNHKLHKSIKEYKQGNKNLEHITSSKIQVSIEYTNHCLNINCRRKLLAKASSDLKGRRGRQGDYSNWWNIVSHPLRTSSSIGEAVTGKQWRYPTGLLVSKPLHPT</sequence>
<gene>
    <name evidence="1" type="ORF">QJS04_geneDACA017121</name>
</gene>
<accession>A0AAV9AXK0</accession>
<reference evidence="1" key="1">
    <citation type="journal article" date="2023" name="Nat. Commun.">
        <title>Diploid and tetraploid genomes of Acorus and the evolution of monocots.</title>
        <authorList>
            <person name="Ma L."/>
            <person name="Liu K.W."/>
            <person name="Li Z."/>
            <person name="Hsiao Y.Y."/>
            <person name="Qi Y."/>
            <person name="Fu T."/>
            <person name="Tang G.D."/>
            <person name="Zhang D."/>
            <person name="Sun W.H."/>
            <person name="Liu D.K."/>
            <person name="Li Y."/>
            <person name="Chen G.Z."/>
            <person name="Liu X.D."/>
            <person name="Liao X.Y."/>
            <person name="Jiang Y.T."/>
            <person name="Yu X."/>
            <person name="Hao Y."/>
            <person name="Huang J."/>
            <person name="Zhao X.W."/>
            <person name="Ke S."/>
            <person name="Chen Y.Y."/>
            <person name="Wu W.L."/>
            <person name="Hsu J.L."/>
            <person name="Lin Y.F."/>
            <person name="Huang M.D."/>
            <person name="Li C.Y."/>
            <person name="Huang L."/>
            <person name="Wang Z.W."/>
            <person name="Zhao X."/>
            <person name="Zhong W.Y."/>
            <person name="Peng D.H."/>
            <person name="Ahmad S."/>
            <person name="Lan S."/>
            <person name="Zhang J.S."/>
            <person name="Tsai W.C."/>
            <person name="Van de Peer Y."/>
            <person name="Liu Z.J."/>
        </authorList>
    </citation>
    <scope>NUCLEOTIDE SEQUENCE</scope>
    <source>
        <strain evidence="1">SCP</strain>
    </source>
</reference>
<protein>
    <recommendedName>
        <fullName evidence="3">B box-type domain-containing protein</fullName>
    </recommendedName>
</protein>
<organism evidence="1 2">
    <name type="scientific">Acorus gramineus</name>
    <name type="common">Dwarf sweet flag</name>
    <dbReference type="NCBI Taxonomy" id="55184"/>
    <lineage>
        <taxon>Eukaryota</taxon>
        <taxon>Viridiplantae</taxon>
        <taxon>Streptophyta</taxon>
        <taxon>Embryophyta</taxon>
        <taxon>Tracheophyta</taxon>
        <taxon>Spermatophyta</taxon>
        <taxon>Magnoliopsida</taxon>
        <taxon>Liliopsida</taxon>
        <taxon>Acoraceae</taxon>
        <taxon>Acorus</taxon>
    </lineage>
</organism>
<proteinExistence type="predicted"/>
<dbReference type="Proteomes" id="UP001179952">
    <property type="component" value="Unassembled WGS sequence"/>
</dbReference>
<evidence type="ECO:0000313" key="1">
    <source>
        <dbReference type="EMBL" id="KAK1269004.1"/>
    </source>
</evidence>
<dbReference type="AlphaFoldDB" id="A0AAV9AXK0"/>
<evidence type="ECO:0000313" key="2">
    <source>
        <dbReference type="Proteomes" id="UP001179952"/>
    </source>
</evidence>
<comment type="caution">
    <text evidence="1">The sequence shown here is derived from an EMBL/GenBank/DDBJ whole genome shotgun (WGS) entry which is preliminary data.</text>
</comment>
<keyword evidence="2" id="KW-1185">Reference proteome</keyword>
<dbReference type="EMBL" id="JAUJYN010000006">
    <property type="protein sequence ID" value="KAK1269004.1"/>
    <property type="molecule type" value="Genomic_DNA"/>
</dbReference>
<name>A0AAV9AXK0_ACOGR</name>
<evidence type="ECO:0008006" key="3">
    <source>
        <dbReference type="Google" id="ProtNLM"/>
    </source>
</evidence>